<evidence type="ECO:0000313" key="2">
    <source>
        <dbReference type="RefSeq" id="XP_030760556.1"/>
    </source>
</evidence>
<dbReference type="Proteomes" id="UP000504635">
    <property type="component" value="Unplaced"/>
</dbReference>
<proteinExistence type="predicted"/>
<dbReference type="AlphaFoldDB" id="A0A6J2YBC6"/>
<accession>A0A6J2YBC6</accession>
<evidence type="ECO:0000313" key="1">
    <source>
        <dbReference type="Proteomes" id="UP000504635"/>
    </source>
</evidence>
<sequence length="137" mass="16150">MRIVSGCLKSTPLPWLPTLSHIAPRNIRRQERLVKEYQKIFSNHHLPVHNDLPDTRLRRLKSRSRPLLLAEQLLGENFSINDKWREYWDSLKPDQAAYVIDPTAALPGMELPRNEWKVLNRHMQEKRVISLKPQTPC</sequence>
<dbReference type="OrthoDB" id="6778395at2759"/>
<protein>
    <submittedName>
        <fullName evidence="2">Uncharacterized protein LOC115885710</fullName>
    </submittedName>
</protein>
<keyword evidence="1" id="KW-1185">Reference proteome</keyword>
<dbReference type="RefSeq" id="XP_030760556.1">
    <property type="nucleotide sequence ID" value="XM_030904696.1"/>
</dbReference>
<gene>
    <name evidence="2" type="primary">LOC115885710</name>
</gene>
<dbReference type="GeneID" id="115885710"/>
<dbReference type="InParanoid" id="A0A6J2YBC6"/>
<reference evidence="2" key="1">
    <citation type="submission" date="2025-08" db="UniProtKB">
        <authorList>
            <consortium name="RefSeq"/>
        </authorList>
    </citation>
    <scope>IDENTIFICATION</scope>
    <source>
        <tissue evidence="2">Gonads</tissue>
    </source>
</reference>
<dbReference type="KEGG" id="soy:115885710"/>
<organism evidence="1 2">
    <name type="scientific">Sitophilus oryzae</name>
    <name type="common">Rice weevil</name>
    <name type="synonym">Curculio oryzae</name>
    <dbReference type="NCBI Taxonomy" id="7048"/>
    <lineage>
        <taxon>Eukaryota</taxon>
        <taxon>Metazoa</taxon>
        <taxon>Ecdysozoa</taxon>
        <taxon>Arthropoda</taxon>
        <taxon>Hexapoda</taxon>
        <taxon>Insecta</taxon>
        <taxon>Pterygota</taxon>
        <taxon>Neoptera</taxon>
        <taxon>Endopterygota</taxon>
        <taxon>Coleoptera</taxon>
        <taxon>Polyphaga</taxon>
        <taxon>Cucujiformia</taxon>
        <taxon>Curculionidae</taxon>
        <taxon>Dryophthorinae</taxon>
        <taxon>Sitophilus</taxon>
    </lineage>
</organism>
<name>A0A6J2YBC6_SITOR</name>